<feature type="region of interest" description="Disordered" evidence="5">
    <location>
        <begin position="68"/>
        <end position="107"/>
    </location>
</feature>
<accession>A0AAN8A9E1</accession>
<feature type="domain" description="HTH myb-type" evidence="7">
    <location>
        <begin position="455"/>
        <end position="508"/>
    </location>
</feature>
<comment type="caution">
    <text evidence="8">The sequence shown here is derived from an EMBL/GenBank/DDBJ whole genome shotgun (WGS) entry which is preliminary data.</text>
</comment>
<dbReference type="InterPro" id="IPR009057">
    <property type="entry name" value="Homeodomain-like_sf"/>
</dbReference>
<dbReference type="GO" id="GO:0031981">
    <property type="term" value="C:nuclear lumen"/>
    <property type="evidence" value="ECO:0007669"/>
    <property type="project" value="UniProtKB-ARBA"/>
</dbReference>
<dbReference type="GO" id="GO:0000976">
    <property type="term" value="F:transcription cis-regulatory region binding"/>
    <property type="evidence" value="ECO:0007669"/>
    <property type="project" value="TreeGrafter"/>
</dbReference>
<feature type="compositionally biased region" description="Basic and acidic residues" evidence="5">
    <location>
        <begin position="89"/>
        <end position="101"/>
    </location>
</feature>
<keyword evidence="4" id="KW-0539">Nucleus</keyword>
<proteinExistence type="predicted"/>
<dbReference type="SMART" id="SM00717">
    <property type="entry name" value="SANT"/>
    <property type="match status" value="4"/>
</dbReference>
<dbReference type="GO" id="GO:0003700">
    <property type="term" value="F:DNA-binding transcription factor activity"/>
    <property type="evidence" value="ECO:0007669"/>
    <property type="project" value="TreeGrafter"/>
</dbReference>
<protein>
    <recommendedName>
        <fullName evidence="10">DNA-binding protein REB1</fullName>
    </recommendedName>
</protein>
<dbReference type="InterPro" id="IPR017930">
    <property type="entry name" value="Myb_dom"/>
</dbReference>
<dbReference type="GO" id="GO:0000785">
    <property type="term" value="C:chromatin"/>
    <property type="evidence" value="ECO:0007669"/>
    <property type="project" value="UniProtKB-ARBA"/>
</dbReference>
<evidence type="ECO:0008006" key="10">
    <source>
        <dbReference type="Google" id="ProtNLM"/>
    </source>
</evidence>
<dbReference type="SUPFAM" id="SSF46689">
    <property type="entry name" value="Homeodomain-like"/>
    <property type="match status" value="2"/>
</dbReference>
<dbReference type="PROSITE" id="PS51294">
    <property type="entry name" value="HTH_MYB"/>
    <property type="match status" value="2"/>
</dbReference>
<evidence type="ECO:0000256" key="1">
    <source>
        <dbReference type="ARBA" id="ARBA00004123"/>
    </source>
</evidence>
<dbReference type="InterPro" id="IPR051651">
    <property type="entry name" value="DMTF1_DNA-bind_reg"/>
</dbReference>
<evidence type="ECO:0000313" key="8">
    <source>
        <dbReference type="EMBL" id="KAK5781826.1"/>
    </source>
</evidence>
<gene>
    <name evidence="8" type="ORF">RI543_000728</name>
</gene>
<keyword evidence="3" id="KW-0238">DNA-binding</keyword>
<dbReference type="Pfam" id="PF00249">
    <property type="entry name" value="Myb_DNA-binding"/>
    <property type="match status" value="1"/>
</dbReference>
<feature type="region of interest" description="Disordered" evidence="5">
    <location>
        <begin position="186"/>
        <end position="211"/>
    </location>
</feature>
<dbReference type="EMBL" id="JAWIZZ010000029">
    <property type="protein sequence ID" value="KAK5781826.1"/>
    <property type="molecule type" value="Genomic_DNA"/>
</dbReference>
<evidence type="ECO:0000313" key="9">
    <source>
        <dbReference type="Proteomes" id="UP001306508"/>
    </source>
</evidence>
<keyword evidence="2" id="KW-0677">Repeat</keyword>
<feature type="domain" description="Myb-like" evidence="6">
    <location>
        <begin position="459"/>
        <end position="504"/>
    </location>
</feature>
<dbReference type="InterPro" id="IPR001005">
    <property type="entry name" value="SANT/Myb"/>
</dbReference>
<evidence type="ECO:0000256" key="2">
    <source>
        <dbReference type="ARBA" id="ARBA00022737"/>
    </source>
</evidence>
<feature type="region of interest" description="Disordered" evidence="5">
    <location>
        <begin position="542"/>
        <end position="562"/>
    </location>
</feature>
<comment type="subcellular location">
    <subcellularLocation>
        <location evidence="1">Nucleus</location>
    </subcellularLocation>
</comment>
<evidence type="ECO:0000256" key="5">
    <source>
        <dbReference type="SAM" id="MobiDB-lite"/>
    </source>
</evidence>
<dbReference type="Gene3D" id="1.10.10.60">
    <property type="entry name" value="Homeodomain-like"/>
    <property type="match status" value="2"/>
</dbReference>
<dbReference type="FunFam" id="1.10.10.60:FF:000387">
    <property type="entry name" value="Replication termination factor 1"/>
    <property type="match status" value="1"/>
</dbReference>
<dbReference type="PROSITE" id="PS50090">
    <property type="entry name" value="MYB_LIKE"/>
    <property type="match status" value="2"/>
</dbReference>
<dbReference type="Proteomes" id="UP001306508">
    <property type="component" value="Unassembled WGS sequence"/>
</dbReference>
<feature type="domain" description="Myb-like" evidence="6">
    <location>
        <begin position="507"/>
        <end position="600"/>
    </location>
</feature>
<sequence>MSAQIKNKLSDKHGSPLETVEEAVLKYVGEELTDVNKEISKSDIEREKSSKNEKYTFTEISVSSRHLNGEISSSNSNDIKDNNTNYTDLKIDENNNKDHSSSNDNASDMTWYLRHDEDMTTTNLNQTESSNVQPKLQNNQDSINQNTLALAAVVAAYQADKLNKLKRKNDDVEDFIDTHVTTDHQDKMAEENPHNSGSFKRGKINGHHEEGDTINDDYIVKKFRVDLKRGKSRLLVDPELTTLDDPSSQHQLVNKAIEEADSISQQPDFQQYLNTETDMNHDLSKLTEHDMDDNHVNSRSLKHLKTTAESEPVEESLSQKVFNDFPEISSEPPITIINMSSNKNHKKKSNTEKVNQATIDADNMLLERAAKKASELIGSLASTQTSGKAFDAYEEAALDQFIKDYETIKKFTRRETCERIWTNGRRKDDFWINICKVLPYRTRSSIYKHVRRRYHIFEQRGKWTPQEDQQLADLCIDKEGQWSVIGKIMDRMPEDCRDRWRNYIKCGNNRISNKWSPEEESMLKRVIATMLEEAEAYYDKKNEITTDSNNEGNGESKNPGYKTIGAKPTFKDVINWTVVSERMGGTRSRIQCRYKWNKIMKKQALSKIELITTSEKRWLMEKLRDLGFTDESQVDWDELASLQGTKWAGLELKICYEKMRTMVKSYKELPVNEVAKSLLENLLDDNIIIEKDQ</sequence>
<name>A0AAN8A9E1_9SACH</name>
<dbReference type="CDD" id="cd00167">
    <property type="entry name" value="SANT"/>
    <property type="match status" value="1"/>
</dbReference>
<dbReference type="AlphaFoldDB" id="A0AAN8A9E1"/>
<feature type="compositionally biased region" description="Polar residues" evidence="5">
    <location>
        <begin position="545"/>
        <end position="556"/>
    </location>
</feature>
<reference evidence="9" key="1">
    <citation type="submission" date="2023-07" db="EMBL/GenBank/DDBJ databases">
        <title>A draft genome of Kazachstania heterogenica Y-27499.</title>
        <authorList>
            <person name="Donic C."/>
            <person name="Kralova J.S."/>
            <person name="Fidel L."/>
            <person name="Ben-Dor S."/>
            <person name="Jung S."/>
        </authorList>
    </citation>
    <scope>NUCLEOTIDE SEQUENCE [LARGE SCALE GENOMIC DNA]</scope>
    <source>
        <strain evidence="9">Y27499</strain>
    </source>
</reference>
<organism evidence="8 9">
    <name type="scientific">Arxiozyma heterogenica</name>
    <dbReference type="NCBI Taxonomy" id="278026"/>
    <lineage>
        <taxon>Eukaryota</taxon>
        <taxon>Fungi</taxon>
        <taxon>Dikarya</taxon>
        <taxon>Ascomycota</taxon>
        <taxon>Saccharomycotina</taxon>
        <taxon>Saccharomycetes</taxon>
        <taxon>Saccharomycetales</taxon>
        <taxon>Saccharomycetaceae</taxon>
        <taxon>Arxiozyma</taxon>
    </lineage>
</organism>
<dbReference type="PANTHER" id="PTHR46380">
    <property type="entry name" value="CYCLIN-D-BINDING MYB-LIKE TRANSCRIPTION FACTOR 1"/>
    <property type="match status" value="1"/>
</dbReference>
<keyword evidence="9" id="KW-1185">Reference proteome</keyword>
<dbReference type="GO" id="GO:0006353">
    <property type="term" value="P:DNA-templated transcription termination"/>
    <property type="evidence" value="ECO:0007669"/>
    <property type="project" value="UniProtKB-ARBA"/>
</dbReference>
<evidence type="ECO:0000256" key="4">
    <source>
        <dbReference type="ARBA" id="ARBA00023242"/>
    </source>
</evidence>
<evidence type="ECO:0000259" key="6">
    <source>
        <dbReference type="PROSITE" id="PS50090"/>
    </source>
</evidence>
<dbReference type="PANTHER" id="PTHR46380:SF2">
    <property type="entry name" value="CYCLIN-D-BINDING MYB-LIKE TRANSCRIPTION FACTOR 1"/>
    <property type="match status" value="1"/>
</dbReference>
<evidence type="ECO:0000256" key="3">
    <source>
        <dbReference type="ARBA" id="ARBA00023125"/>
    </source>
</evidence>
<feature type="domain" description="HTH myb-type" evidence="7">
    <location>
        <begin position="575"/>
        <end position="604"/>
    </location>
</feature>
<evidence type="ECO:0000259" key="7">
    <source>
        <dbReference type="PROSITE" id="PS51294"/>
    </source>
</evidence>